<sequence length="798" mass="90521">MANLLPIPFKKPASLNVRDAVREYLHQYAGVHPDEFKEDINRWQTLRKDGVGGVVHINQIDFMLLYHAQLSSILSKLPTDIQLDIAYAPAFTPTAVPLPLRNLAFERAAVLFNLAALYSQLATSEDRASTDGIKRATTNYQLAAGTLSYLLAAAMLNIPQGTENVPLDLTQPFVKSLEWLMLAQAQECSWQLAKLNQYKNGVIARLAAQAAAFYNLAYTTIRETDARIKQLFPADWLPHIEAKWYHFESVAQYRQSMDDIEARRYGHELARLKQAVQYAKMGFDIGKRGKTMQPVLQDAQSLLGTVQKSLTRAERDNDLIYHHDIPSISALPAIRPAPLVSSLIPPGLSNPASVLGDERPLFVDLLGWGAREAIKIYHDRKNTLVHEKVATMSQQLQDKVDHELRILNLPASLEALERPIGLPPSFLKKAEEVRSEGGPTRIEASIEDIQRLAHRDLEILDEAMDILDNEASEDEAARKQITLNRLPSYEANVKLVEKQKRYRSLLNQAAESDELVRQKWDEWEQNITELTWNEEDLESSVPSSTFASQSQLTPQGKQTLAHARSLRVLLESLDDLRKERDQIVKRAQRLAEADDIRSRIVLEASKYDKLENVQPLMFEEVLDEELAKYDKFILALKGFEERQNGILIDVKNQNDMFLQSRRDDPAIREREFALQSLDLSYFKYREIVRNLEEGFKFYNDLAGLLMNFREECKHWSHQRIQEIHTLNRAFRSLSISDGEKKDGDSSASSSKYQLPLAPSPTSPRHKAGIGKSSLGLPAITSNDWEEIPIPPGPKGKVK</sequence>
<name>A0A2A9NQY9_9AGAR</name>
<feature type="region of interest" description="Disordered" evidence="3">
    <location>
        <begin position="737"/>
        <end position="777"/>
    </location>
</feature>
<dbReference type="InterPro" id="IPR025304">
    <property type="entry name" value="ALIX_V_dom"/>
</dbReference>
<dbReference type="GO" id="GO:0005768">
    <property type="term" value="C:endosome"/>
    <property type="evidence" value="ECO:0007669"/>
    <property type="project" value="TreeGrafter"/>
</dbReference>
<dbReference type="EMBL" id="KZ301976">
    <property type="protein sequence ID" value="PFH52959.1"/>
    <property type="molecule type" value="Genomic_DNA"/>
</dbReference>
<dbReference type="InterPro" id="IPR038499">
    <property type="entry name" value="BRO1_sf"/>
</dbReference>
<dbReference type="PANTHER" id="PTHR23030">
    <property type="entry name" value="PCD6 INTERACTING PROTEIN-RELATED"/>
    <property type="match status" value="1"/>
</dbReference>
<dbReference type="PROSITE" id="PS51180">
    <property type="entry name" value="BRO1"/>
    <property type="match status" value="1"/>
</dbReference>
<dbReference type="PANTHER" id="PTHR23030:SF39">
    <property type="entry name" value="PROGRAMMED CELL DEATH 6-INTERACTING PROTEIN"/>
    <property type="match status" value="1"/>
</dbReference>
<keyword evidence="2" id="KW-0175">Coiled coil</keyword>
<evidence type="ECO:0000259" key="4">
    <source>
        <dbReference type="PROSITE" id="PS51180"/>
    </source>
</evidence>
<organism evidence="5 6">
    <name type="scientific">Amanita thiersii Skay4041</name>
    <dbReference type="NCBI Taxonomy" id="703135"/>
    <lineage>
        <taxon>Eukaryota</taxon>
        <taxon>Fungi</taxon>
        <taxon>Dikarya</taxon>
        <taxon>Basidiomycota</taxon>
        <taxon>Agaricomycotina</taxon>
        <taxon>Agaricomycetes</taxon>
        <taxon>Agaricomycetidae</taxon>
        <taxon>Agaricales</taxon>
        <taxon>Pluteineae</taxon>
        <taxon>Amanitaceae</taxon>
        <taxon>Amanita</taxon>
    </lineage>
</organism>
<dbReference type="AlphaFoldDB" id="A0A2A9NQY9"/>
<proteinExistence type="inferred from homology"/>
<keyword evidence="6" id="KW-1185">Reference proteome</keyword>
<dbReference type="SMART" id="SM01041">
    <property type="entry name" value="BRO1"/>
    <property type="match status" value="1"/>
</dbReference>
<evidence type="ECO:0000256" key="2">
    <source>
        <dbReference type="SAM" id="Coils"/>
    </source>
</evidence>
<comment type="similarity">
    <text evidence="1">Belongs to the palA/RIM20 family.</text>
</comment>
<dbReference type="Pfam" id="PF13949">
    <property type="entry name" value="ALIX_LYPXL_bnd"/>
    <property type="match status" value="1"/>
</dbReference>
<dbReference type="Gene3D" id="1.25.40.280">
    <property type="entry name" value="alix/aip1 like domains"/>
    <property type="match status" value="1"/>
</dbReference>
<dbReference type="Pfam" id="PF03097">
    <property type="entry name" value="BRO1"/>
    <property type="match status" value="1"/>
</dbReference>
<gene>
    <name evidence="5" type="ORF">AMATHDRAFT_138650</name>
</gene>
<feature type="coiled-coil region" evidence="2">
    <location>
        <begin position="566"/>
        <end position="593"/>
    </location>
</feature>
<feature type="domain" description="BRO1" evidence="4">
    <location>
        <begin position="3"/>
        <end position="396"/>
    </location>
</feature>
<evidence type="ECO:0000313" key="6">
    <source>
        <dbReference type="Proteomes" id="UP000242287"/>
    </source>
</evidence>
<dbReference type="STRING" id="703135.A0A2A9NQY9"/>
<evidence type="ECO:0000256" key="1">
    <source>
        <dbReference type="ARBA" id="ARBA00038154"/>
    </source>
</evidence>
<dbReference type="OrthoDB" id="64867at2759"/>
<reference evidence="5 6" key="1">
    <citation type="submission" date="2014-02" db="EMBL/GenBank/DDBJ databases">
        <title>Transposable element dynamics among asymbiotic and ectomycorrhizal Amanita fungi.</title>
        <authorList>
            <consortium name="DOE Joint Genome Institute"/>
            <person name="Hess J."/>
            <person name="Skrede I."/>
            <person name="Wolfe B."/>
            <person name="LaButti K."/>
            <person name="Ohm R.A."/>
            <person name="Grigoriev I.V."/>
            <person name="Pringle A."/>
        </authorList>
    </citation>
    <scope>NUCLEOTIDE SEQUENCE [LARGE SCALE GENOMIC DNA]</scope>
    <source>
        <strain evidence="5 6">SKay4041</strain>
    </source>
</reference>
<dbReference type="Proteomes" id="UP000242287">
    <property type="component" value="Unassembled WGS sequence"/>
</dbReference>
<dbReference type="InterPro" id="IPR004328">
    <property type="entry name" value="BRO1_dom"/>
</dbReference>
<accession>A0A2A9NQY9</accession>
<evidence type="ECO:0000313" key="5">
    <source>
        <dbReference type="EMBL" id="PFH52959.1"/>
    </source>
</evidence>
<dbReference type="Gene3D" id="1.20.140.50">
    <property type="entry name" value="alix/aip1 like domains"/>
    <property type="match status" value="1"/>
</dbReference>
<protein>
    <recommendedName>
        <fullName evidence="4">BRO1 domain-containing protein</fullName>
    </recommendedName>
</protein>
<evidence type="ECO:0000256" key="3">
    <source>
        <dbReference type="SAM" id="MobiDB-lite"/>
    </source>
</evidence>
<dbReference type="Gene3D" id="1.20.120.560">
    <property type="entry name" value="alix/aip1 in complex with the ypdl late domain"/>
    <property type="match status" value="1"/>
</dbReference>